<dbReference type="InterPro" id="IPR016186">
    <property type="entry name" value="C-type_lectin-like/link_sf"/>
</dbReference>
<feature type="domain" description="C-type lectin" evidence="3">
    <location>
        <begin position="32"/>
        <end position="160"/>
    </location>
</feature>
<dbReference type="EnsemblMetazoa" id="G11588.4">
    <property type="protein sequence ID" value="G11588.4:cds"/>
    <property type="gene ID" value="G11588"/>
</dbReference>
<name>A0A8W8HYX2_MAGGI</name>
<keyword evidence="5" id="KW-1185">Reference proteome</keyword>
<dbReference type="OMA" id="ARHRFIC"/>
<accession>A0A8W8HYX2</accession>
<dbReference type="GeneID" id="105349103"/>
<organism evidence="4 5">
    <name type="scientific">Magallana gigas</name>
    <name type="common">Pacific oyster</name>
    <name type="synonym">Crassostrea gigas</name>
    <dbReference type="NCBI Taxonomy" id="29159"/>
    <lineage>
        <taxon>Eukaryota</taxon>
        <taxon>Metazoa</taxon>
        <taxon>Spiralia</taxon>
        <taxon>Lophotrochozoa</taxon>
        <taxon>Mollusca</taxon>
        <taxon>Bivalvia</taxon>
        <taxon>Autobranchia</taxon>
        <taxon>Pteriomorphia</taxon>
        <taxon>Ostreida</taxon>
        <taxon>Ostreoidea</taxon>
        <taxon>Ostreidae</taxon>
        <taxon>Magallana</taxon>
    </lineage>
</organism>
<dbReference type="KEGG" id="crg:105349103"/>
<evidence type="ECO:0000313" key="4">
    <source>
        <dbReference type="EnsemblMetazoa" id="G11588.4:cds"/>
    </source>
</evidence>
<dbReference type="InterPro" id="IPR016187">
    <property type="entry name" value="CTDL_fold"/>
</dbReference>
<feature type="chain" id="PRO_5042430723" description="C-type lectin domain-containing protein" evidence="2">
    <location>
        <begin position="24"/>
        <end position="178"/>
    </location>
</feature>
<dbReference type="InterPro" id="IPR050111">
    <property type="entry name" value="C-type_lectin/snaclec_domain"/>
</dbReference>
<keyword evidence="1" id="KW-1015">Disulfide bond</keyword>
<dbReference type="SMART" id="SM00034">
    <property type="entry name" value="CLECT"/>
    <property type="match status" value="1"/>
</dbReference>
<sequence length="178" mass="19714">MAISYLVIAPLFLSLNLLQSVTGDCRDGWTKFQGSCYLFASDQASWPEAEAFCLSMNSNLVEIGSESENAFVEGELKIIHGHDSHSSHQNEVSYWLGGNDLEMEGTFKWVRSDAPLVFTDWNPGQPDDFSSGEDCIELQGAMDYHWNDLSCSARHRFICESSAYGPDNGAISSVIGKR</sequence>
<dbReference type="Proteomes" id="UP000005408">
    <property type="component" value="Unassembled WGS sequence"/>
</dbReference>
<proteinExistence type="predicted"/>
<dbReference type="PROSITE" id="PS00615">
    <property type="entry name" value="C_TYPE_LECTIN_1"/>
    <property type="match status" value="1"/>
</dbReference>
<dbReference type="OrthoDB" id="6271941at2759"/>
<dbReference type="Gene3D" id="3.10.100.10">
    <property type="entry name" value="Mannose-Binding Protein A, subunit A"/>
    <property type="match status" value="1"/>
</dbReference>
<evidence type="ECO:0000256" key="2">
    <source>
        <dbReference type="SAM" id="SignalP"/>
    </source>
</evidence>
<evidence type="ECO:0000256" key="1">
    <source>
        <dbReference type="ARBA" id="ARBA00023157"/>
    </source>
</evidence>
<dbReference type="PROSITE" id="PS50041">
    <property type="entry name" value="C_TYPE_LECTIN_2"/>
    <property type="match status" value="1"/>
</dbReference>
<evidence type="ECO:0000313" key="5">
    <source>
        <dbReference type="Proteomes" id="UP000005408"/>
    </source>
</evidence>
<reference evidence="4" key="1">
    <citation type="submission" date="2022-08" db="UniProtKB">
        <authorList>
            <consortium name="EnsemblMetazoa"/>
        </authorList>
    </citation>
    <scope>IDENTIFICATION</scope>
    <source>
        <strain evidence="4">05x7-T-G4-1.051#20</strain>
    </source>
</reference>
<dbReference type="EnsemblMetazoa" id="G11588.3">
    <property type="protein sequence ID" value="G11588.3:cds"/>
    <property type="gene ID" value="G11588"/>
</dbReference>
<dbReference type="InterPro" id="IPR001304">
    <property type="entry name" value="C-type_lectin-like"/>
</dbReference>
<feature type="signal peptide" evidence="2">
    <location>
        <begin position="1"/>
        <end position="23"/>
    </location>
</feature>
<dbReference type="Pfam" id="PF00059">
    <property type="entry name" value="Lectin_C"/>
    <property type="match status" value="1"/>
</dbReference>
<dbReference type="PANTHER" id="PTHR22803">
    <property type="entry name" value="MANNOSE, PHOSPHOLIPASE, LECTIN RECEPTOR RELATED"/>
    <property type="match status" value="1"/>
</dbReference>
<keyword evidence="2" id="KW-0732">Signal</keyword>
<dbReference type="RefSeq" id="XP_011457092.2">
    <property type="nucleotide sequence ID" value="XM_011458790.4"/>
</dbReference>
<protein>
    <recommendedName>
        <fullName evidence="3">C-type lectin domain-containing protein</fullName>
    </recommendedName>
</protein>
<evidence type="ECO:0000259" key="3">
    <source>
        <dbReference type="PROSITE" id="PS50041"/>
    </source>
</evidence>
<dbReference type="InterPro" id="IPR018378">
    <property type="entry name" value="C-type_lectin_CS"/>
</dbReference>
<dbReference type="SUPFAM" id="SSF56436">
    <property type="entry name" value="C-type lectin-like"/>
    <property type="match status" value="1"/>
</dbReference>
<dbReference type="AlphaFoldDB" id="A0A8W8HYX2"/>